<dbReference type="PANTHER" id="PTHR43156:SF2">
    <property type="entry name" value="STAGE II SPORULATION PROTEIN E"/>
    <property type="match status" value="1"/>
</dbReference>
<dbReference type="GO" id="GO:0016791">
    <property type="term" value="F:phosphatase activity"/>
    <property type="evidence" value="ECO:0007669"/>
    <property type="project" value="TreeGrafter"/>
</dbReference>
<dbReference type="STRING" id="1434232.MAIT1_02306"/>
<accession>A0A1Y2K2G8</accession>
<sequence length="362" mass="40827">MPQNISIIKDILQEHYLVKVATNGQVALKVAQKEPLPDLVLLDIMMPGMDGYQVCKQLRENPLTRDIPIIFVSAMGEVRDEVKGLELGAVDYIIKPVSAPILLARVNTQMALKRAQQAVRRQYHLLREERMVVENIVKRMRRSRDFDDRYLRYQVAPVEATNGDIVLSAFRADGSQQLLVGDFTGHGLPAAVGGPLVTYIFYRSAREGRPFQEALEQIDQMLIEQLPVQVFMACGAVEISADRTQARVWSMGLPPLVRFDPQGALTTMESVRPPLGIDDREAFPEGDLLEWSPQDRLYLYSDGLIELENAADEPYGQARLVEKLSHIAKEGHQLMRLFDDLRRFVGQGEPFQDDMTLVELAG</sequence>
<organism evidence="4 5">
    <name type="scientific">Magnetofaba australis IT-1</name>
    <dbReference type="NCBI Taxonomy" id="1434232"/>
    <lineage>
        <taxon>Bacteria</taxon>
        <taxon>Pseudomonadati</taxon>
        <taxon>Pseudomonadota</taxon>
        <taxon>Magnetococcia</taxon>
        <taxon>Magnetococcales</taxon>
        <taxon>Magnetococcaceae</taxon>
        <taxon>Magnetofaba</taxon>
    </lineage>
</organism>
<dbReference type="Gene3D" id="3.40.50.2300">
    <property type="match status" value="1"/>
</dbReference>
<dbReference type="InterPro" id="IPR036457">
    <property type="entry name" value="PPM-type-like_dom_sf"/>
</dbReference>
<evidence type="ECO:0000259" key="3">
    <source>
        <dbReference type="PROSITE" id="PS50110"/>
    </source>
</evidence>
<name>A0A1Y2K2G8_9PROT</name>
<dbReference type="PANTHER" id="PTHR43156">
    <property type="entry name" value="STAGE II SPORULATION PROTEIN E-RELATED"/>
    <property type="match status" value="1"/>
</dbReference>
<evidence type="ECO:0000313" key="4">
    <source>
        <dbReference type="EMBL" id="OSM02203.1"/>
    </source>
</evidence>
<dbReference type="SMART" id="SM00448">
    <property type="entry name" value="REC"/>
    <property type="match status" value="1"/>
</dbReference>
<keyword evidence="5" id="KW-1185">Reference proteome</keyword>
<reference evidence="4 5" key="1">
    <citation type="journal article" date="2016" name="BMC Genomics">
        <title>Combined genomic and structural analyses of a cultured magnetotactic bacterium reveals its niche adaptation to a dynamic environment.</title>
        <authorList>
            <person name="Araujo A.C."/>
            <person name="Morillo V."/>
            <person name="Cypriano J."/>
            <person name="Teixeira L.C."/>
            <person name="Leao P."/>
            <person name="Lyra S."/>
            <person name="Almeida L.G."/>
            <person name="Bazylinski D.A."/>
            <person name="Vasconcellos A.T."/>
            <person name="Abreu F."/>
            <person name="Lins U."/>
        </authorList>
    </citation>
    <scope>NUCLEOTIDE SEQUENCE [LARGE SCALE GENOMIC DNA]</scope>
    <source>
        <strain evidence="4 5">IT-1</strain>
    </source>
</reference>
<dbReference type="PROSITE" id="PS50110">
    <property type="entry name" value="RESPONSE_REGULATORY"/>
    <property type="match status" value="1"/>
</dbReference>
<gene>
    <name evidence="4" type="ORF">MAIT1_02306</name>
</gene>
<evidence type="ECO:0000313" key="5">
    <source>
        <dbReference type="Proteomes" id="UP000194003"/>
    </source>
</evidence>
<dbReference type="AlphaFoldDB" id="A0A1Y2K2G8"/>
<protein>
    <submittedName>
        <fullName evidence="4">Putative response regulator receiver protein</fullName>
    </submittedName>
</protein>
<evidence type="ECO:0000256" key="2">
    <source>
        <dbReference type="PROSITE-ProRule" id="PRU00169"/>
    </source>
</evidence>
<dbReference type="Proteomes" id="UP000194003">
    <property type="component" value="Unassembled WGS sequence"/>
</dbReference>
<dbReference type="GO" id="GO:0000160">
    <property type="term" value="P:phosphorelay signal transduction system"/>
    <property type="evidence" value="ECO:0007669"/>
    <property type="project" value="InterPro"/>
</dbReference>
<dbReference type="SMART" id="SM00331">
    <property type="entry name" value="PP2C_SIG"/>
    <property type="match status" value="1"/>
</dbReference>
<proteinExistence type="predicted"/>
<dbReference type="EMBL" id="LVJN01000020">
    <property type="protein sequence ID" value="OSM02203.1"/>
    <property type="molecule type" value="Genomic_DNA"/>
</dbReference>
<feature type="modified residue" description="4-aspartylphosphate" evidence="2">
    <location>
        <position position="43"/>
    </location>
</feature>
<feature type="domain" description="Response regulatory" evidence="3">
    <location>
        <begin position="1"/>
        <end position="110"/>
    </location>
</feature>
<dbReference type="SUPFAM" id="SSF52172">
    <property type="entry name" value="CheY-like"/>
    <property type="match status" value="1"/>
</dbReference>
<dbReference type="InterPro" id="IPR052016">
    <property type="entry name" value="Bact_Sigma-Reg"/>
</dbReference>
<keyword evidence="1" id="KW-0378">Hydrolase</keyword>
<dbReference type="Pfam" id="PF00072">
    <property type="entry name" value="Response_reg"/>
    <property type="match status" value="1"/>
</dbReference>
<dbReference type="InterPro" id="IPR011006">
    <property type="entry name" value="CheY-like_superfamily"/>
</dbReference>
<dbReference type="Pfam" id="PF07228">
    <property type="entry name" value="SpoIIE"/>
    <property type="match status" value="1"/>
</dbReference>
<dbReference type="InterPro" id="IPR001789">
    <property type="entry name" value="Sig_transdc_resp-reg_receiver"/>
</dbReference>
<dbReference type="Gene3D" id="3.60.40.10">
    <property type="entry name" value="PPM-type phosphatase domain"/>
    <property type="match status" value="1"/>
</dbReference>
<dbReference type="InterPro" id="IPR001932">
    <property type="entry name" value="PPM-type_phosphatase-like_dom"/>
</dbReference>
<keyword evidence="2" id="KW-0597">Phosphoprotein</keyword>
<evidence type="ECO:0000256" key="1">
    <source>
        <dbReference type="ARBA" id="ARBA00022801"/>
    </source>
</evidence>
<comment type="caution">
    <text evidence="4">The sequence shown here is derived from an EMBL/GenBank/DDBJ whole genome shotgun (WGS) entry which is preliminary data.</text>
</comment>